<dbReference type="InterPro" id="IPR020934">
    <property type="entry name" value="Ribosomal_uS19_CS"/>
</dbReference>
<protein>
    <recommendedName>
        <fullName evidence="6">Small ribosomal subunit protein uS19c</fullName>
    </recommendedName>
</protein>
<dbReference type="GO" id="GO:0000028">
    <property type="term" value="P:ribosomal small subunit assembly"/>
    <property type="evidence" value="ECO:0007669"/>
    <property type="project" value="TreeGrafter"/>
</dbReference>
<keyword evidence="4 7" id="KW-0689">Ribosomal protein</keyword>
<dbReference type="InterPro" id="IPR002222">
    <property type="entry name" value="Ribosomal_uS19"/>
</dbReference>
<organism evidence="8">
    <name type="scientific">Prototheca zopfii</name>
    <dbReference type="NCBI Taxonomy" id="3112"/>
    <lineage>
        <taxon>Eukaryota</taxon>
        <taxon>Viridiplantae</taxon>
        <taxon>Chlorophyta</taxon>
        <taxon>core chlorophytes</taxon>
        <taxon>Trebouxiophyceae</taxon>
        <taxon>Chlorellales</taxon>
        <taxon>Chlorellaceae</taxon>
        <taxon>Prototheca</taxon>
    </lineage>
</organism>
<evidence type="ECO:0000256" key="6">
    <source>
        <dbReference type="ARBA" id="ARBA00035253"/>
    </source>
</evidence>
<geneLocation type="mitochondrion" evidence="8"/>
<name>A0A2P1G7F1_9CHLO</name>
<evidence type="ECO:0000256" key="4">
    <source>
        <dbReference type="ARBA" id="ARBA00022980"/>
    </source>
</evidence>
<evidence type="ECO:0000313" key="8">
    <source>
        <dbReference type="EMBL" id="AVM80895.1"/>
    </source>
</evidence>
<proteinExistence type="inferred from homology"/>
<accession>A0A2P1G7F1</accession>
<evidence type="ECO:0000256" key="2">
    <source>
        <dbReference type="ARBA" id="ARBA00022730"/>
    </source>
</evidence>
<keyword evidence="3" id="KW-0694">RNA-binding</keyword>
<dbReference type="PRINTS" id="PR00975">
    <property type="entry name" value="RIBOSOMALS19"/>
</dbReference>
<evidence type="ECO:0000256" key="5">
    <source>
        <dbReference type="ARBA" id="ARBA00023274"/>
    </source>
</evidence>
<dbReference type="PANTHER" id="PTHR11880">
    <property type="entry name" value="RIBOSOMAL PROTEIN S19P FAMILY MEMBER"/>
    <property type="match status" value="1"/>
</dbReference>
<keyword evidence="5 7" id="KW-0687">Ribonucleoprotein</keyword>
<dbReference type="Gene3D" id="3.30.860.10">
    <property type="entry name" value="30s Ribosomal Protein S19, Chain A"/>
    <property type="match status" value="1"/>
</dbReference>
<dbReference type="SUPFAM" id="SSF54570">
    <property type="entry name" value="Ribosomal protein S19"/>
    <property type="match status" value="1"/>
</dbReference>
<keyword evidence="8" id="KW-0496">Mitochondrion</keyword>
<reference evidence="8" key="1">
    <citation type="journal article" date="2018" name="Sci. Rep.">
        <title>Genome sequencing of Prototheca zopfii genotypes 1 and 2 provides evidence of a severe reduction in organellar genomes.</title>
        <authorList>
            <person name="Severgnini M."/>
            <person name="Lazzari B."/>
            <person name="Capra E."/>
            <person name="Chessa S."/>
            <person name="Luini M."/>
            <person name="Bordoni R."/>
            <person name="Castiglioni B."/>
            <person name="Ricchi M."/>
            <person name="Cremonesi P."/>
        </authorList>
    </citation>
    <scope>NUCLEOTIDE SEQUENCE</scope>
    <source>
        <strain evidence="8">SAG 2063</strain>
    </source>
</reference>
<dbReference type="InterPro" id="IPR005732">
    <property type="entry name" value="Ribosomal_uS19_bac-type"/>
</dbReference>
<dbReference type="HAMAP" id="MF_00531">
    <property type="entry name" value="Ribosomal_uS19"/>
    <property type="match status" value="1"/>
</dbReference>
<evidence type="ECO:0000256" key="1">
    <source>
        <dbReference type="ARBA" id="ARBA00007345"/>
    </source>
</evidence>
<dbReference type="InterPro" id="IPR023575">
    <property type="entry name" value="Ribosomal_uS19_SF"/>
</dbReference>
<gene>
    <name evidence="8" type="primary">rps19</name>
</gene>
<dbReference type="PROSITE" id="PS00323">
    <property type="entry name" value="RIBOSOMAL_S19"/>
    <property type="match status" value="1"/>
</dbReference>
<evidence type="ECO:0000256" key="3">
    <source>
        <dbReference type="ARBA" id="ARBA00022884"/>
    </source>
</evidence>
<dbReference type="GO" id="GO:0005763">
    <property type="term" value="C:mitochondrial small ribosomal subunit"/>
    <property type="evidence" value="ECO:0007669"/>
    <property type="project" value="TreeGrafter"/>
</dbReference>
<dbReference type="Pfam" id="PF00203">
    <property type="entry name" value="Ribosomal_S19"/>
    <property type="match status" value="1"/>
</dbReference>
<dbReference type="GO" id="GO:0003735">
    <property type="term" value="F:structural constituent of ribosome"/>
    <property type="evidence" value="ECO:0007669"/>
    <property type="project" value="InterPro"/>
</dbReference>
<dbReference type="NCBIfam" id="TIGR01050">
    <property type="entry name" value="rpsS_bact"/>
    <property type="match status" value="1"/>
</dbReference>
<dbReference type="GO" id="GO:0006412">
    <property type="term" value="P:translation"/>
    <property type="evidence" value="ECO:0007669"/>
    <property type="project" value="InterPro"/>
</dbReference>
<dbReference type="EMBL" id="MF197533">
    <property type="protein sequence ID" value="AVM80895.1"/>
    <property type="molecule type" value="Genomic_DNA"/>
</dbReference>
<comment type="similarity">
    <text evidence="1 7">Belongs to the universal ribosomal protein uS19 family.</text>
</comment>
<dbReference type="PIRSF" id="PIRSF002144">
    <property type="entry name" value="Ribosomal_S19"/>
    <property type="match status" value="1"/>
</dbReference>
<sequence>MSRSNWKGPFCELKITDNNQMTHKTWSRRSLILPHLLGKTIFIHNGKSFIPCKIKEEMIGFKLGEFASTRKLAIHKKKKSK</sequence>
<dbReference type="AlphaFoldDB" id="A0A2P1G7F1"/>
<dbReference type="GO" id="GO:0019843">
    <property type="term" value="F:rRNA binding"/>
    <property type="evidence" value="ECO:0007669"/>
    <property type="project" value="UniProtKB-KW"/>
</dbReference>
<dbReference type="PANTHER" id="PTHR11880:SF8">
    <property type="entry name" value="SMALL RIBOSOMAL SUBUNIT PROTEIN US19M"/>
    <property type="match status" value="1"/>
</dbReference>
<keyword evidence="2" id="KW-0699">rRNA-binding</keyword>
<evidence type="ECO:0000256" key="7">
    <source>
        <dbReference type="RuleBase" id="RU003485"/>
    </source>
</evidence>